<evidence type="ECO:0000259" key="1">
    <source>
        <dbReference type="PROSITE" id="PS51819"/>
    </source>
</evidence>
<dbReference type="RefSeq" id="WP_113920429.1">
    <property type="nucleotide sequence ID" value="NZ_QNRX01000007.1"/>
</dbReference>
<accession>A0A366IAB5</accession>
<dbReference type="Pfam" id="PF00903">
    <property type="entry name" value="Glyoxalase"/>
    <property type="match status" value="1"/>
</dbReference>
<name>A0A366IAB5_9FIRM</name>
<dbReference type="AlphaFoldDB" id="A0A366IAB5"/>
<dbReference type="InterPro" id="IPR037523">
    <property type="entry name" value="VOC_core"/>
</dbReference>
<dbReference type="SUPFAM" id="SSF54593">
    <property type="entry name" value="Glyoxalase/Bleomycin resistance protein/Dihydroxybiphenyl dioxygenase"/>
    <property type="match status" value="1"/>
</dbReference>
<feature type="domain" description="VOC" evidence="1">
    <location>
        <begin position="2"/>
        <end position="119"/>
    </location>
</feature>
<dbReference type="EMBL" id="QNRX01000007">
    <property type="protein sequence ID" value="RBP65300.1"/>
    <property type="molecule type" value="Genomic_DNA"/>
</dbReference>
<evidence type="ECO:0000313" key="3">
    <source>
        <dbReference type="Proteomes" id="UP000253490"/>
    </source>
</evidence>
<dbReference type="PANTHER" id="PTHR36113">
    <property type="entry name" value="LYASE, PUTATIVE-RELATED-RELATED"/>
    <property type="match status" value="1"/>
</dbReference>
<reference evidence="2 3" key="1">
    <citation type="submission" date="2018-06" db="EMBL/GenBank/DDBJ databases">
        <title>Genomic Encyclopedia of Type Strains, Phase IV (KMG-IV): sequencing the most valuable type-strain genomes for metagenomic binning, comparative biology and taxonomic classification.</title>
        <authorList>
            <person name="Goeker M."/>
        </authorList>
    </citation>
    <scope>NUCLEOTIDE SEQUENCE [LARGE SCALE GENOMIC DNA]</scope>
    <source>
        <strain evidence="2 3">DSM 22112</strain>
    </source>
</reference>
<keyword evidence="3" id="KW-1185">Reference proteome</keyword>
<dbReference type="Gene3D" id="3.10.180.10">
    <property type="entry name" value="2,3-Dihydroxybiphenyl 1,2-Dioxygenase, domain 1"/>
    <property type="match status" value="1"/>
</dbReference>
<evidence type="ECO:0000313" key="2">
    <source>
        <dbReference type="EMBL" id="RBP65300.1"/>
    </source>
</evidence>
<protein>
    <submittedName>
        <fullName evidence="2">Lactoylglutathione lyase</fullName>
    </submittedName>
</protein>
<dbReference type="PANTHER" id="PTHR36113:SF1">
    <property type="entry name" value="GLYOXALASE_BLEOMYCIN RESISTANCE PROTEIN_DIOXYGENASE"/>
    <property type="match status" value="1"/>
</dbReference>
<proteinExistence type="predicted"/>
<comment type="caution">
    <text evidence="2">The sequence shown here is derived from an EMBL/GenBank/DDBJ whole genome shotgun (WGS) entry which is preliminary data.</text>
</comment>
<dbReference type="OrthoDB" id="192739at2"/>
<sequence length="120" mass="13616">MKYLWTTIHVKDMKKSLEFYQDVVGLPLNKSFSGGPDMELSFLGDGETQIELICDKNVKEVQIGKDISLGFEVDSVDKMMDFVKQRGIDIVAGPISPNPHIKFFFVEDPNGVRIQFVENM</sequence>
<dbReference type="InterPro" id="IPR051332">
    <property type="entry name" value="Fosfomycin_Res_Enzymes"/>
</dbReference>
<dbReference type="InterPro" id="IPR029068">
    <property type="entry name" value="Glyas_Bleomycin-R_OHBP_Dase"/>
</dbReference>
<dbReference type="GO" id="GO:0016829">
    <property type="term" value="F:lyase activity"/>
    <property type="evidence" value="ECO:0007669"/>
    <property type="project" value="UniProtKB-KW"/>
</dbReference>
<keyword evidence="2" id="KW-0456">Lyase</keyword>
<dbReference type="PROSITE" id="PS51819">
    <property type="entry name" value="VOC"/>
    <property type="match status" value="1"/>
</dbReference>
<gene>
    <name evidence="2" type="ORF">DES36_10737</name>
</gene>
<dbReference type="Proteomes" id="UP000253490">
    <property type="component" value="Unassembled WGS sequence"/>
</dbReference>
<organism evidence="2 3">
    <name type="scientific">Alkalibaculum bacchi</name>
    <dbReference type="NCBI Taxonomy" id="645887"/>
    <lineage>
        <taxon>Bacteria</taxon>
        <taxon>Bacillati</taxon>
        <taxon>Bacillota</taxon>
        <taxon>Clostridia</taxon>
        <taxon>Eubacteriales</taxon>
        <taxon>Eubacteriaceae</taxon>
        <taxon>Alkalibaculum</taxon>
    </lineage>
</organism>
<dbReference type="InterPro" id="IPR004360">
    <property type="entry name" value="Glyas_Fos-R_dOase_dom"/>
</dbReference>